<dbReference type="OrthoDB" id="4121009at2759"/>
<proteinExistence type="predicted"/>
<reference evidence="2" key="1">
    <citation type="submission" date="2015-07" db="EMBL/GenBank/DDBJ databases">
        <authorList>
            <person name="Teixeira M.M."/>
            <person name="Souza R.C."/>
            <person name="Almeida L.G."/>
            <person name="Vicente V.A."/>
            <person name="de Hoog S."/>
            <person name="Bocca A.L."/>
            <person name="de Almeida S.R."/>
            <person name="Vasconcelos A.T."/>
            <person name="Felipe M.S."/>
        </authorList>
    </citation>
    <scope>NUCLEOTIDE SEQUENCE [LARGE SCALE GENOMIC DNA]</scope>
    <source>
        <strain evidence="2">KSF</strain>
    </source>
</reference>
<gene>
    <name evidence="1" type="ORF">CLCR_10569</name>
</gene>
<sequence length="317" mass="35769">MDSTTTISQCFRFMDLPPEVRKEIYDYFVAVPKNDAGFGEEVVAITGVREESYHCFLPMQRVDVGFVEELAAISKTRRSLLNVSHQIHAEWSPTFFRTTTIIVHGPRSEYLSGNGRRITTGRALSFEKAFLKSASASILSNIRRLCYDASIHGPFESVSYRRVTTVNFPNLRQFARILDRYRTDLSSLQEVELYARWQIWHGGNRDLSPWAPSQAAAADVWARASDGGMWEEIEQLLVRRNRRAALTGWSVARKVNICHFRCHSPSRILCVHVHFSKRPPGHGAGESVADPGIVVNSLTLKHAHKLYQDGSVSVAHG</sequence>
<dbReference type="AlphaFoldDB" id="A0A1C1CWM9"/>
<dbReference type="InterPro" id="IPR038883">
    <property type="entry name" value="AN11006-like"/>
</dbReference>
<evidence type="ECO:0000313" key="1">
    <source>
        <dbReference type="EMBL" id="OCT52865.1"/>
    </source>
</evidence>
<evidence type="ECO:0000313" key="2">
    <source>
        <dbReference type="Proteomes" id="UP000094526"/>
    </source>
</evidence>
<protein>
    <submittedName>
        <fullName evidence="1">Uncharacterized protein</fullName>
    </submittedName>
</protein>
<name>A0A1C1CWM9_9EURO</name>
<comment type="caution">
    <text evidence="1">The sequence shown here is derived from an EMBL/GenBank/DDBJ whole genome shotgun (WGS) entry which is preliminary data.</text>
</comment>
<organism evidence="1 2">
    <name type="scientific">Cladophialophora carrionii</name>
    <dbReference type="NCBI Taxonomy" id="86049"/>
    <lineage>
        <taxon>Eukaryota</taxon>
        <taxon>Fungi</taxon>
        <taxon>Dikarya</taxon>
        <taxon>Ascomycota</taxon>
        <taxon>Pezizomycotina</taxon>
        <taxon>Eurotiomycetes</taxon>
        <taxon>Chaetothyriomycetidae</taxon>
        <taxon>Chaetothyriales</taxon>
        <taxon>Herpotrichiellaceae</taxon>
        <taxon>Cladophialophora</taxon>
    </lineage>
</organism>
<dbReference type="PANTHER" id="PTHR42085">
    <property type="entry name" value="F-BOX DOMAIN-CONTAINING PROTEIN"/>
    <property type="match status" value="1"/>
</dbReference>
<dbReference type="PANTHER" id="PTHR42085:SF2">
    <property type="entry name" value="F-BOX DOMAIN-CONTAINING PROTEIN"/>
    <property type="match status" value="1"/>
</dbReference>
<dbReference type="EMBL" id="LGRB01000008">
    <property type="protein sequence ID" value="OCT52865.1"/>
    <property type="molecule type" value="Genomic_DNA"/>
</dbReference>
<accession>A0A1C1CWM9</accession>
<keyword evidence="2" id="KW-1185">Reference proteome</keyword>
<dbReference type="VEuPathDB" id="FungiDB:G647_04206"/>
<dbReference type="Proteomes" id="UP000094526">
    <property type="component" value="Unassembled WGS sequence"/>
</dbReference>
<dbReference type="VEuPathDB" id="FungiDB:CLCR_10569"/>